<dbReference type="HOGENOM" id="CLU_022144_0_0_1"/>
<evidence type="ECO:0000313" key="3">
    <source>
        <dbReference type="Proteomes" id="UP000054248"/>
    </source>
</evidence>
<dbReference type="STRING" id="1051891.A0A0C3QTP1"/>
<sequence length="433" mass="47103">MRGISLPLHHYSTVADNFLTSLAASTATSANSPRNPVPKHLTNQVRMMASSTRAYSKVVVRLRAQAEAEEAHLPPAPSLMMHDNGSRGRVGARGQHRMPATGPGTCPPTSGPYQGLSRRSPSPAFSFTSYDRNGPASNGSGLVFQPTTPAVSTAPGKFRSPLYRAGHAPLLRVFVPSPEGAWLSDQSVVECERELKRAGLLPLLKVGDVVHDLAAGDEANTGRLIWDGNYLIDLDYSYSPLGEIPKYVDSLAFPPSYFHKIVRSTGNPIIYLDLAPFAADIATHLQLLQDRVQTETPQGGHHSVVRWVHRARFRIRPGAPVSYNAPPIVGPDGQSYIRLIDAGWHGIVVIDAEGTNEGLADLQARIGDAVTLFPTKTIGGRVSTDSLRSRSHQQQQQMSPAASGGKSVFRLLRDKSRPGEIWLRCVREKERLQ</sequence>
<evidence type="ECO:0000256" key="1">
    <source>
        <dbReference type="SAM" id="MobiDB-lite"/>
    </source>
</evidence>
<proteinExistence type="predicted"/>
<name>A0A0C3QTP1_9AGAM</name>
<reference evidence="3" key="2">
    <citation type="submission" date="2015-01" db="EMBL/GenBank/DDBJ databases">
        <title>Evolutionary Origins and Diversification of the Mycorrhizal Mutualists.</title>
        <authorList>
            <consortium name="DOE Joint Genome Institute"/>
            <consortium name="Mycorrhizal Genomics Consortium"/>
            <person name="Kohler A."/>
            <person name="Kuo A."/>
            <person name="Nagy L.G."/>
            <person name="Floudas D."/>
            <person name="Copeland A."/>
            <person name="Barry K.W."/>
            <person name="Cichocki N."/>
            <person name="Veneault-Fourrey C."/>
            <person name="LaButti K."/>
            <person name="Lindquist E.A."/>
            <person name="Lipzen A."/>
            <person name="Lundell T."/>
            <person name="Morin E."/>
            <person name="Murat C."/>
            <person name="Riley R."/>
            <person name="Ohm R."/>
            <person name="Sun H."/>
            <person name="Tunlid A."/>
            <person name="Henrissat B."/>
            <person name="Grigoriev I.V."/>
            <person name="Hibbett D.S."/>
            <person name="Martin F."/>
        </authorList>
    </citation>
    <scope>NUCLEOTIDE SEQUENCE [LARGE SCALE GENOMIC DNA]</scope>
    <source>
        <strain evidence="3">MUT 4182</strain>
    </source>
</reference>
<dbReference type="EMBL" id="KN822953">
    <property type="protein sequence ID" value="KIO32596.1"/>
    <property type="molecule type" value="Genomic_DNA"/>
</dbReference>
<dbReference type="Proteomes" id="UP000054248">
    <property type="component" value="Unassembled WGS sequence"/>
</dbReference>
<accession>A0A0C3QTP1</accession>
<reference evidence="2 3" key="1">
    <citation type="submission" date="2014-04" db="EMBL/GenBank/DDBJ databases">
        <authorList>
            <consortium name="DOE Joint Genome Institute"/>
            <person name="Kuo A."/>
            <person name="Girlanda M."/>
            <person name="Perotto S."/>
            <person name="Kohler A."/>
            <person name="Nagy L.G."/>
            <person name="Floudas D."/>
            <person name="Copeland A."/>
            <person name="Barry K.W."/>
            <person name="Cichocki N."/>
            <person name="Veneault-Fourrey C."/>
            <person name="LaButti K."/>
            <person name="Lindquist E.A."/>
            <person name="Lipzen A."/>
            <person name="Lundell T."/>
            <person name="Morin E."/>
            <person name="Murat C."/>
            <person name="Sun H."/>
            <person name="Tunlid A."/>
            <person name="Henrissat B."/>
            <person name="Grigoriev I.V."/>
            <person name="Hibbett D.S."/>
            <person name="Martin F."/>
            <person name="Nordberg H.P."/>
            <person name="Cantor M.N."/>
            <person name="Hua S.X."/>
        </authorList>
    </citation>
    <scope>NUCLEOTIDE SEQUENCE [LARGE SCALE GENOMIC DNA]</scope>
    <source>
        <strain evidence="2 3">MUT 4182</strain>
    </source>
</reference>
<dbReference type="OrthoDB" id="3365519at2759"/>
<gene>
    <name evidence="2" type="ORF">M407DRAFT_13872</name>
</gene>
<feature type="compositionally biased region" description="Polar residues" evidence="1">
    <location>
        <begin position="117"/>
        <end position="127"/>
    </location>
</feature>
<feature type="region of interest" description="Disordered" evidence="1">
    <location>
        <begin position="381"/>
        <end position="407"/>
    </location>
</feature>
<dbReference type="AlphaFoldDB" id="A0A0C3QTP1"/>
<keyword evidence="3" id="KW-1185">Reference proteome</keyword>
<organism evidence="2 3">
    <name type="scientific">Tulasnella calospora MUT 4182</name>
    <dbReference type="NCBI Taxonomy" id="1051891"/>
    <lineage>
        <taxon>Eukaryota</taxon>
        <taxon>Fungi</taxon>
        <taxon>Dikarya</taxon>
        <taxon>Basidiomycota</taxon>
        <taxon>Agaricomycotina</taxon>
        <taxon>Agaricomycetes</taxon>
        <taxon>Cantharellales</taxon>
        <taxon>Tulasnellaceae</taxon>
        <taxon>Tulasnella</taxon>
    </lineage>
</organism>
<evidence type="ECO:0000313" key="2">
    <source>
        <dbReference type="EMBL" id="KIO32596.1"/>
    </source>
</evidence>
<feature type="region of interest" description="Disordered" evidence="1">
    <location>
        <begin position="75"/>
        <end position="127"/>
    </location>
</feature>
<protein>
    <submittedName>
        <fullName evidence="2">Uncharacterized protein</fullName>
    </submittedName>
</protein>